<dbReference type="Gene3D" id="3.40.50.1440">
    <property type="entry name" value="Tubulin/FtsZ, GTPase domain"/>
    <property type="match status" value="1"/>
</dbReference>
<protein>
    <submittedName>
        <fullName evidence="7">Protein dml-1</fullName>
    </submittedName>
</protein>
<dbReference type="Pfam" id="PF14881">
    <property type="entry name" value="Tubulin_3"/>
    <property type="match status" value="1"/>
</dbReference>
<gene>
    <name evidence="7" type="ORF">AYI69_g3604</name>
</gene>
<dbReference type="AlphaFoldDB" id="A0A1R1YJ96"/>
<name>A0A1R1YJ96_9FUNG</name>
<reference evidence="8" key="1">
    <citation type="submission" date="2017-01" db="EMBL/GenBank/DDBJ databases">
        <authorList>
            <person name="Wang Y."/>
            <person name="White M."/>
            <person name="Kvist S."/>
            <person name="Moncalvo J.-M."/>
        </authorList>
    </citation>
    <scope>NUCLEOTIDE SEQUENCE [LARGE SCALE GENOMIC DNA]</scope>
    <source>
        <strain evidence="8">ID-206-W2</strain>
    </source>
</reference>
<evidence type="ECO:0000313" key="8">
    <source>
        <dbReference type="Proteomes" id="UP000187429"/>
    </source>
</evidence>
<dbReference type="SUPFAM" id="SSF52490">
    <property type="entry name" value="Tubulin nucleotide-binding domain-like"/>
    <property type="match status" value="1"/>
</dbReference>
<keyword evidence="4" id="KW-0496">Mitochondrion</keyword>
<evidence type="ECO:0000313" key="7">
    <source>
        <dbReference type="EMBL" id="OMJ26972.1"/>
    </source>
</evidence>
<dbReference type="Pfam" id="PF10644">
    <property type="entry name" value="Misat_Tub_SegII"/>
    <property type="match status" value="1"/>
</dbReference>
<dbReference type="GO" id="GO:0007005">
    <property type="term" value="P:mitochondrion organization"/>
    <property type="evidence" value="ECO:0007669"/>
    <property type="project" value="InterPro"/>
</dbReference>
<evidence type="ECO:0000259" key="6">
    <source>
        <dbReference type="Pfam" id="PF14881"/>
    </source>
</evidence>
<dbReference type="GO" id="GO:0005739">
    <property type="term" value="C:mitochondrion"/>
    <property type="evidence" value="ECO:0007669"/>
    <property type="project" value="UniProtKB-SubCell"/>
</dbReference>
<dbReference type="InterPro" id="IPR029209">
    <property type="entry name" value="DML1/Misato_tubulin"/>
</dbReference>
<evidence type="ECO:0000256" key="1">
    <source>
        <dbReference type="ARBA" id="ARBA00003757"/>
    </source>
</evidence>
<dbReference type="PANTHER" id="PTHR13391">
    <property type="entry name" value="MITOCHONDRIAL DISTRIBUTION REGULATOR MISATO"/>
    <property type="match status" value="1"/>
</dbReference>
<sequence length="222" mass="25088">MGREIATLQFGKEANYLSTHFWNTQNNPSFTPRSLIFDLKENVGSVISNDFNPDLNTHRDALSPEENCSENFFLIKKTPTPRNSFFYDPKNNPLSYQNVDFWSDFNLLNYHPDSLHPVSGLETDSSLGLFDSFNSGLSIFDSFQKTESVLDNEFRAILEKSDDLQGIQLISDSYGGFAGLSSAFVEYLSSELEKKSILLYSVCKNDPKVLTKNSLFNSLIIS</sequence>
<dbReference type="PANTHER" id="PTHR13391:SF0">
    <property type="entry name" value="PROTEIN MISATO HOMOLOG 1"/>
    <property type="match status" value="1"/>
</dbReference>
<dbReference type="InterPro" id="IPR019605">
    <property type="entry name" value="Misato_II_tubulin-like"/>
</dbReference>
<comment type="subcellular location">
    <subcellularLocation>
        <location evidence="2">Mitochondrion</location>
    </subcellularLocation>
</comment>
<accession>A0A1R1YJ96</accession>
<dbReference type="EMBL" id="LSSM01001247">
    <property type="protein sequence ID" value="OMJ26972.1"/>
    <property type="molecule type" value="Genomic_DNA"/>
</dbReference>
<evidence type="ECO:0000259" key="5">
    <source>
        <dbReference type="Pfam" id="PF10644"/>
    </source>
</evidence>
<feature type="domain" description="DML1/Misato tubulin" evidence="6">
    <location>
        <begin position="94"/>
        <end position="208"/>
    </location>
</feature>
<evidence type="ECO:0000256" key="2">
    <source>
        <dbReference type="ARBA" id="ARBA00004173"/>
    </source>
</evidence>
<comment type="function">
    <text evidence="1">Involved in the partitioning of the mitochondrial organelle and mitochondrial DNA (mtDNA) inheritance.</text>
</comment>
<dbReference type="InterPro" id="IPR036525">
    <property type="entry name" value="Tubulin/FtsZ_GTPase_sf"/>
</dbReference>
<proteinExistence type="inferred from homology"/>
<comment type="caution">
    <text evidence="7">The sequence shown here is derived from an EMBL/GenBank/DDBJ whole genome shotgun (WGS) entry which is preliminary data.</text>
</comment>
<dbReference type="InterPro" id="IPR049942">
    <property type="entry name" value="DML1/Misato"/>
</dbReference>
<feature type="domain" description="Misato Segment II tubulin-like" evidence="5">
    <location>
        <begin position="3"/>
        <end position="27"/>
    </location>
</feature>
<evidence type="ECO:0000256" key="4">
    <source>
        <dbReference type="ARBA" id="ARBA00023128"/>
    </source>
</evidence>
<organism evidence="7 8">
    <name type="scientific">Smittium culicis</name>
    <dbReference type="NCBI Taxonomy" id="133412"/>
    <lineage>
        <taxon>Eukaryota</taxon>
        <taxon>Fungi</taxon>
        <taxon>Fungi incertae sedis</taxon>
        <taxon>Zoopagomycota</taxon>
        <taxon>Kickxellomycotina</taxon>
        <taxon>Harpellomycetes</taxon>
        <taxon>Harpellales</taxon>
        <taxon>Legeriomycetaceae</taxon>
        <taxon>Smittium</taxon>
    </lineage>
</organism>
<dbReference type="Proteomes" id="UP000187429">
    <property type="component" value="Unassembled WGS sequence"/>
</dbReference>
<evidence type="ECO:0000256" key="3">
    <source>
        <dbReference type="ARBA" id="ARBA00008507"/>
    </source>
</evidence>
<dbReference type="OrthoDB" id="271881at2759"/>
<keyword evidence="8" id="KW-1185">Reference proteome</keyword>
<comment type="similarity">
    <text evidence="3">Belongs to the misato family.</text>
</comment>